<dbReference type="GO" id="GO:0006508">
    <property type="term" value="P:proteolysis"/>
    <property type="evidence" value="ECO:0007669"/>
    <property type="project" value="InterPro"/>
</dbReference>
<gene>
    <name evidence="5" type="ORF">SAMN04487906_1740</name>
</gene>
<dbReference type="OrthoDB" id="9812921at2"/>
<dbReference type="PANTHER" id="PTHR42776:SF27">
    <property type="entry name" value="DIPEPTIDYL PEPTIDASE FAMILY MEMBER 6"/>
    <property type="match status" value="1"/>
</dbReference>
<dbReference type="InterPro" id="IPR011042">
    <property type="entry name" value="6-blade_b-propeller_TolB-like"/>
</dbReference>
<organism evidence="5 6">
    <name type="scientific">Zhouia amylolytica</name>
    <dbReference type="NCBI Taxonomy" id="376730"/>
    <lineage>
        <taxon>Bacteria</taxon>
        <taxon>Pseudomonadati</taxon>
        <taxon>Bacteroidota</taxon>
        <taxon>Flavobacteriia</taxon>
        <taxon>Flavobacteriales</taxon>
        <taxon>Flavobacteriaceae</taxon>
        <taxon>Zhouia</taxon>
    </lineage>
</organism>
<proteinExistence type="predicted"/>
<dbReference type="SUPFAM" id="SSF53474">
    <property type="entry name" value="alpha/beta-Hydrolases"/>
    <property type="match status" value="1"/>
</dbReference>
<evidence type="ECO:0000259" key="4">
    <source>
        <dbReference type="Pfam" id="PF00930"/>
    </source>
</evidence>
<keyword evidence="5" id="KW-0031">Aminopeptidase</keyword>
<dbReference type="SUPFAM" id="SSF82171">
    <property type="entry name" value="DPP6 N-terminal domain-like"/>
    <property type="match status" value="1"/>
</dbReference>
<feature type="domain" description="Dipeptidylpeptidase IV N-terminal" evidence="4">
    <location>
        <begin position="189"/>
        <end position="281"/>
    </location>
</feature>
<dbReference type="InterPro" id="IPR002469">
    <property type="entry name" value="Peptidase_S9B_N"/>
</dbReference>
<sequence length="674" mass="75467">MRNLILGFLTLFSILHLGAQNQKKAFSYLDVYEIEYASDPQISPDGKTIVYQRVGFDIMQDRSFGNLWILNIDGTGHTKLTSRETSESTPRWSPDGEKIAFVSSSDEGAEIYIYWIKTGQFAKISQLEKSPSSISWSPDGEWIAFSMNIAEKAPVIAKMPPKPEGAKWSGAPRITDRLKHEADGRGYIKPGYNHIFLLPADGGSARQLTHGNYNHSGNISWSPDGKLIYFSGNRNDDWEYDFRNSEIYSVHTETTEIKSLTSRKGPDYHPVASPDGKHIAYISNDDKIQAYQNRTLHIMGADGSNKKELTATLDRSVSNIQWNQNGKGIYFTYDDKGNSKIGYVGLNGNIKKIADNLGGTTVGRPYPSGSYSISDKGVIAYTRTTPYDPAAIAVIKGKSSEVITKLNDDLLAYRDLGKVEEVWYKSSVDNRDVQGWIVYPPNYEKGKKYPLLVENHGGPILNYGDRFSTEMQLYAAQGYLVFYPNPRGSTSYGEEFANLLYNNYPGEDYNDVMDGVDHLIDQGIVDVNNMFVTGGSAGGIMTAWIIGKNNRFNAAVVAKPVINWISKTLVADNYYGYAHYRYPGQPWENVEGYWKFSPLSLVANVETPTMVMVGMNDLRTPPSEAKQYYHALKLRKKETVLVEIPGASHNIAGRPSNLITKIAHTIAWFEKYKK</sequence>
<dbReference type="GO" id="GO:0004177">
    <property type="term" value="F:aminopeptidase activity"/>
    <property type="evidence" value="ECO:0007669"/>
    <property type="project" value="UniProtKB-KW"/>
</dbReference>
<feature type="domain" description="Peptidase S9 prolyl oligopeptidase catalytic" evidence="3">
    <location>
        <begin position="466"/>
        <end position="672"/>
    </location>
</feature>
<dbReference type="Pfam" id="PF00930">
    <property type="entry name" value="DPPIV_N"/>
    <property type="match status" value="1"/>
</dbReference>
<dbReference type="RefSeq" id="WP_074978234.1">
    <property type="nucleotide sequence ID" value="NZ_FPAG01000004.1"/>
</dbReference>
<reference evidence="5 6" key="1">
    <citation type="submission" date="2016-10" db="EMBL/GenBank/DDBJ databases">
        <authorList>
            <person name="de Groot N.N."/>
        </authorList>
    </citation>
    <scope>NUCLEOTIDE SEQUENCE [LARGE SCALE GENOMIC DNA]</scope>
    <source>
        <strain evidence="5 6">CGMCC 1.6114</strain>
    </source>
</reference>
<name>A0A1I6SQL8_9FLAO</name>
<dbReference type="Proteomes" id="UP000183209">
    <property type="component" value="Unassembled WGS sequence"/>
</dbReference>
<keyword evidence="2" id="KW-0720">Serine protease</keyword>
<accession>A0A1I6SQL8</accession>
<dbReference type="InterPro" id="IPR011659">
    <property type="entry name" value="WD40"/>
</dbReference>
<evidence type="ECO:0000256" key="1">
    <source>
        <dbReference type="ARBA" id="ARBA00022801"/>
    </source>
</evidence>
<dbReference type="InterPro" id="IPR029058">
    <property type="entry name" value="AB_hydrolase_fold"/>
</dbReference>
<dbReference type="Pfam" id="PF07676">
    <property type="entry name" value="PD40"/>
    <property type="match status" value="2"/>
</dbReference>
<evidence type="ECO:0000259" key="3">
    <source>
        <dbReference type="Pfam" id="PF00326"/>
    </source>
</evidence>
<evidence type="ECO:0000313" key="6">
    <source>
        <dbReference type="Proteomes" id="UP000183209"/>
    </source>
</evidence>
<evidence type="ECO:0000256" key="2">
    <source>
        <dbReference type="ARBA" id="ARBA00022825"/>
    </source>
</evidence>
<dbReference type="PANTHER" id="PTHR42776">
    <property type="entry name" value="SERINE PEPTIDASE S9 FAMILY MEMBER"/>
    <property type="match status" value="1"/>
</dbReference>
<dbReference type="Gene3D" id="3.40.50.1820">
    <property type="entry name" value="alpha/beta hydrolase"/>
    <property type="match status" value="1"/>
</dbReference>
<keyword evidence="1" id="KW-0378">Hydrolase</keyword>
<dbReference type="AlphaFoldDB" id="A0A1I6SQL8"/>
<protein>
    <submittedName>
        <fullName evidence="5">Dipeptidyl aminopeptidase/acylaminoacyl peptidase</fullName>
    </submittedName>
</protein>
<dbReference type="EMBL" id="FPAG01000004">
    <property type="protein sequence ID" value="SFS79170.1"/>
    <property type="molecule type" value="Genomic_DNA"/>
</dbReference>
<dbReference type="Pfam" id="PF00326">
    <property type="entry name" value="Peptidase_S9"/>
    <property type="match status" value="1"/>
</dbReference>
<evidence type="ECO:0000313" key="5">
    <source>
        <dbReference type="EMBL" id="SFS79170.1"/>
    </source>
</evidence>
<dbReference type="Gene3D" id="2.120.10.30">
    <property type="entry name" value="TolB, C-terminal domain"/>
    <property type="match status" value="2"/>
</dbReference>
<dbReference type="GO" id="GO:0004252">
    <property type="term" value="F:serine-type endopeptidase activity"/>
    <property type="evidence" value="ECO:0007669"/>
    <property type="project" value="TreeGrafter"/>
</dbReference>
<dbReference type="InterPro" id="IPR001375">
    <property type="entry name" value="Peptidase_S9_cat"/>
</dbReference>
<keyword evidence="5" id="KW-0645">Protease</keyword>